<comment type="caution">
    <text evidence="2">The sequence shown here is derived from an EMBL/GenBank/DDBJ whole genome shotgun (WGS) entry which is preliminary data.</text>
</comment>
<evidence type="ECO:0000256" key="1">
    <source>
        <dbReference type="SAM" id="MobiDB-lite"/>
    </source>
</evidence>
<accession>A0A9W7D6S6</accession>
<keyword evidence="3" id="KW-1185">Reference proteome</keyword>
<reference evidence="2" key="1">
    <citation type="submission" date="2023-04" db="EMBL/GenBank/DDBJ databases">
        <title>Phytophthora fragariaefolia NBRC 109709.</title>
        <authorList>
            <person name="Ichikawa N."/>
            <person name="Sato H."/>
            <person name="Tonouchi N."/>
        </authorList>
    </citation>
    <scope>NUCLEOTIDE SEQUENCE</scope>
    <source>
        <strain evidence="2">NBRC 109709</strain>
    </source>
</reference>
<dbReference type="Proteomes" id="UP001165121">
    <property type="component" value="Unassembled WGS sequence"/>
</dbReference>
<name>A0A9W7D6S6_9STRA</name>
<gene>
    <name evidence="2" type="ORF">Pfra01_002658000</name>
</gene>
<feature type="compositionally biased region" description="Low complexity" evidence="1">
    <location>
        <begin position="72"/>
        <end position="81"/>
    </location>
</feature>
<dbReference type="AlphaFoldDB" id="A0A9W7D6S6"/>
<proteinExistence type="predicted"/>
<organism evidence="2 3">
    <name type="scientific">Phytophthora fragariaefolia</name>
    <dbReference type="NCBI Taxonomy" id="1490495"/>
    <lineage>
        <taxon>Eukaryota</taxon>
        <taxon>Sar</taxon>
        <taxon>Stramenopiles</taxon>
        <taxon>Oomycota</taxon>
        <taxon>Peronosporomycetes</taxon>
        <taxon>Peronosporales</taxon>
        <taxon>Peronosporaceae</taxon>
        <taxon>Phytophthora</taxon>
    </lineage>
</organism>
<evidence type="ECO:0000313" key="3">
    <source>
        <dbReference type="Proteomes" id="UP001165121"/>
    </source>
</evidence>
<sequence length="116" mass="12356">MLGSLGGTAGECAGRASVQHDVCPLQPSVPLFVPEGKTREEVGAATVVNPALRQSHVTAPWVQEFTDARAQATADEAAAADKQTLQVRETRFPQPTKRTPKPSLEPLPLLRLDSTS</sequence>
<evidence type="ECO:0000313" key="2">
    <source>
        <dbReference type="EMBL" id="GMF61069.1"/>
    </source>
</evidence>
<dbReference type="EMBL" id="BSXT01005637">
    <property type="protein sequence ID" value="GMF61069.1"/>
    <property type="molecule type" value="Genomic_DNA"/>
</dbReference>
<protein>
    <submittedName>
        <fullName evidence="2">Unnamed protein product</fullName>
    </submittedName>
</protein>
<feature type="region of interest" description="Disordered" evidence="1">
    <location>
        <begin position="72"/>
        <end position="116"/>
    </location>
</feature>